<dbReference type="Proteomes" id="UP000030745">
    <property type="component" value="Unassembled WGS sequence"/>
</dbReference>
<keyword evidence="3" id="KW-0813">Transport</keyword>
<dbReference type="AlphaFoldDB" id="A0A067CN02"/>
<evidence type="ECO:0000313" key="10">
    <source>
        <dbReference type="Proteomes" id="UP000030745"/>
    </source>
</evidence>
<dbReference type="PANTHER" id="PTHR14233">
    <property type="entry name" value="DUF914-RELATED"/>
    <property type="match status" value="1"/>
</dbReference>
<dbReference type="Pfam" id="PF06027">
    <property type="entry name" value="SLC35F"/>
    <property type="match status" value="1"/>
</dbReference>
<keyword evidence="4 8" id="KW-0812">Transmembrane</keyword>
<dbReference type="OMA" id="FQFICFG"/>
<gene>
    <name evidence="9" type="ORF">SPRG_07195</name>
</gene>
<evidence type="ECO:0000256" key="8">
    <source>
        <dbReference type="SAM" id="Phobius"/>
    </source>
</evidence>
<dbReference type="OrthoDB" id="429955at2759"/>
<proteinExistence type="inferred from homology"/>
<dbReference type="GO" id="GO:0022857">
    <property type="term" value="F:transmembrane transporter activity"/>
    <property type="evidence" value="ECO:0007669"/>
    <property type="project" value="InterPro"/>
</dbReference>
<feature type="transmembrane region" description="Helical" evidence="8">
    <location>
        <begin position="100"/>
        <end position="122"/>
    </location>
</feature>
<feature type="transmembrane region" description="Helical" evidence="8">
    <location>
        <begin position="162"/>
        <end position="182"/>
    </location>
</feature>
<evidence type="ECO:0000256" key="5">
    <source>
        <dbReference type="ARBA" id="ARBA00022989"/>
    </source>
</evidence>
<organism evidence="9 10">
    <name type="scientific">Saprolegnia parasitica (strain CBS 223.65)</name>
    <dbReference type="NCBI Taxonomy" id="695850"/>
    <lineage>
        <taxon>Eukaryota</taxon>
        <taxon>Sar</taxon>
        <taxon>Stramenopiles</taxon>
        <taxon>Oomycota</taxon>
        <taxon>Saprolegniomycetes</taxon>
        <taxon>Saprolegniales</taxon>
        <taxon>Saprolegniaceae</taxon>
        <taxon>Saprolegnia</taxon>
    </lineage>
</organism>
<accession>A0A067CN02</accession>
<keyword evidence="10" id="KW-1185">Reference proteome</keyword>
<comment type="subcellular location">
    <subcellularLocation>
        <location evidence="1">Membrane</location>
        <topology evidence="1">Multi-pass membrane protein</topology>
    </subcellularLocation>
</comment>
<feature type="transmembrane region" description="Helical" evidence="8">
    <location>
        <begin position="75"/>
        <end position="94"/>
    </location>
</feature>
<feature type="transmembrane region" description="Helical" evidence="8">
    <location>
        <begin position="194"/>
        <end position="212"/>
    </location>
</feature>
<comment type="similarity">
    <text evidence="2">Belongs to the SLC35F solute transporter family.</text>
</comment>
<evidence type="ECO:0000256" key="4">
    <source>
        <dbReference type="ARBA" id="ARBA00022692"/>
    </source>
</evidence>
<dbReference type="GeneID" id="24129491"/>
<dbReference type="VEuPathDB" id="FungiDB:SPRG_07195"/>
<evidence type="ECO:0000256" key="7">
    <source>
        <dbReference type="SAM" id="MobiDB-lite"/>
    </source>
</evidence>
<dbReference type="SUPFAM" id="SSF103481">
    <property type="entry name" value="Multidrug resistance efflux transporter EmrE"/>
    <property type="match status" value="1"/>
</dbReference>
<dbReference type="PANTHER" id="PTHR14233:SF4">
    <property type="entry name" value="SOLUTE CARRIER FAMILY 35 MEMBER F2"/>
    <property type="match status" value="1"/>
</dbReference>
<evidence type="ECO:0008006" key="11">
    <source>
        <dbReference type="Google" id="ProtNLM"/>
    </source>
</evidence>
<name>A0A067CN02_SAPPC</name>
<feature type="transmembrane region" description="Helical" evidence="8">
    <location>
        <begin position="129"/>
        <end position="147"/>
    </location>
</feature>
<dbReference type="EMBL" id="KK583214">
    <property type="protein sequence ID" value="KDO27921.1"/>
    <property type="molecule type" value="Genomic_DNA"/>
</dbReference>
<dbReference type="InterPro" id="IPR009262">
    <property type="entry name" value="SLC35_F1/F2/F6"/>
</dbReference>
<dbReference type="GO" id="GO:0016020">
    <property type="term" value="C:membrane"/>
    <property type="evidence" value="ECO:0007669"/>
    <property type="project" value="UniProtKB-SubCell"/>
</dbReference>
<evidence type="ECO:0000313" key="9">
    <source>
        <dbReference type="EMBL" id="KDO27921.1"/>
    </source>
</evidence>
<sequence>MVTKTDLKRQGVNLAFGQGISVCLTATGVFSQYLSRNNASAPTFQTLFLYVALGLIFASYFYAQRRPSVHLPWWYWWLLGFVDVEANYFCVLAFRGVVNFAVLGLILHMTVPFVTLLSYVVLRKRYHALHMVGCAFAFAGCVVIFAHNNESAEYPDQAKGNAWSLAAAFLYGVSNLMSEYAVKRGGLDANVECLGKLGATAAVVSAIQVAIFERDTVAAVDWSGVNIGYTAGYVLAMFIFYVVVNIFLRVTESLMFNLSLLTADIYNAAMNYVCFGDAVPGIYWLALALNYVGTAVYALKEPTQLPPKGETSGANAPRDFDELRTPPSEKPIADLV</sequence>
<evidence type="ECO:0000256" key="1">
    <source>
        <dbReference type="ARBA" id="ARBA00004141"/>
    </source>
</evidence>
<evidence type="ECO:0000256" key="6">
    <source>
        <dbReference type="ARBA" id="ARBA00023136"/>
    </source>
</evidence>
<dbReference type="InterPro" id="IPR052221">
    <property type="entry name" value="SLC35F_Transporter"/>
</dbReference>
<feature type="transmembrane region" description="Helical" evidence="8">
    <location>
        <begin position="12"/>
        <end position="35"/>
    </location>
</feature>
<evidence type="ECO:0000256" key="3">
    <source>
        <dbReference type="ARBA" id="ARBA00022448"/>
    </source>
</evidence>
<feature type="transmembrane region" description="Helical" evidence="8">
    <location>
        <begin position="227"/>
        <end position="248"/>
    </location>
</feature>
<protein>
    <recommendedName>
        <fullName evidence="11">EamA domain-containing protein</fullName>
    </recommendedName>
</protein>
<feature type="region of interest" description="Disordered" evidence="7">
    <location>
        <begin position="305"/>
        <end position="336"/>
    </location>
</feature>
<dbReference type="KEGG" id="spar:SPRG_07195"/>
<dbReference type="InterPro" id="IPR037185">
    <property type="entry name" value="EmrE-like"/>
</dbReference>
<dbReference type="RefSeq" id="XP_012201377.1">
    <property type="nucleotide sequence ID" value="XM_012345987.1"/>
</dbReference>
<feature type="transmembrane region" description="Helical" evidence="8">
    <location>
        <begin position="47"/>
        <end position="63"/>
    </location>
</feature>
<keyword evidence="5 8" id="KW-1133">Transmembrane helix</keyword>
<evidence type="ECO:0000256" key="2">
    <source>
        <dbReference type="ARBA" id="ARBA00007863"/>
    </source>
</evidence>
<reference evidence="9 10" key="1">
    <citation type="journal article" date="2013" name="PLoS Genet.">
        <title>Distinctive expansion of potential virulence genes in the genome of the oomycete fish pathogen Saprolegnia parasitica.</title>
        <authorList>
            <person name="Jiang R.H."/>
            <person name="de Bruijn I."/>
            <person name="Haas B.J."/>
            <person name="Belmonte R."/>
            <person name="Lobach L."/>
            <person name="Christie J."/>
            <person name="van den Ackerveken G."/>
            <person name="Bottin A."/>
            <person name="Bulone V."/>
            <person name="Diaz-Moreno S.M."/>
            <person name="Dumas B."/>
            <person name="Fan L."/>
            <person name="Gaulin E."/>
            <person name="Govers F."/>
            <person name="Grenville-Briggs L.J."/>
            <person name="Horner N.R."/>
            <person name="Levin J.Z."/>
            <person name="Mammella M."/>
            <person name="Meijer H.J."/>
            <person name="Morris P."/>
            <person name="Nusbaum C."/>
            <person name="Oome S."/>
            <person name="Phillips A.J."/>
            <person name="van Rooyen D."/>
            <person name="Rzeszutek E."/>
            <person name="Saraiva M."/>
            <person name="Secombes C.J."/>
            <person name="Seidl M.F."/>
            <person name="Snel B."/>
            <person name="Stassen J.H."/>
            <person name="Sykes S."/>
            <person name="Tripathy S."/>
            <person name="van den Berg H."/>
            <person name="Vega-Arreguin J.C."/>
            <person name="Wawra S."/>
            <person name="Young S.K."/>
            <person name="Zeng Q."/>
            <person name="Dieguez-Uribeondo J."/>
            <person name="Russ C."/>
            <person name="Tyler B.M."/>
            <person name="van West P."/>
        </authorList>
    </citation>
    <scope>NUCLEOTIDE SEQUENCE [LARGE SCALE GENOMIC DNA]</scope>
    <source>
        <strain evidence="9 10">CBS 223.65</strain>
    </source>
</reference>
<keyword evidence="6 8" id="KW-0472">Membrane</keyword>